<evidence type="ECO:0000313" key="2">
    <source>
        <dbReference type="EMBL" id="TVU43987.1"/>
    </source>
</evidence>
<protein>
    <recommendedName>
        <fullName evidence="1">DUF7595 domain-containing protein</fullName>
    </recommendedName>
</protein>
<dbReference type="AlphaFoldDB" id="A0A5J9W7T3"/>
<feature type="domain" description="DUF7595" evidence="1">
    <location>
        <begin position="75"/>
        <end position="233"/>
    </location>
</feature>
<reference evidence="2 3" key="1">
    <citation type="journal article" date="2019" name="Sci. Rep.">
        <title>A high-quality genome of Eragrostis curvula grass provides insights into Poaceae evolution and supports new strategies to enhance forage quality.</title>
        <authorList>
            <person name="Carballo J."/>
            <person name="Santos B.A.C.M."/>
            <person name="Zappacosta D."/>
            <person name="Garbus I."/>
            <person name="Selva J.P."/>
            <person name="Gallo C.A."/>
            <person name="Diaz A."/>
            <person name="Albertini E."/>
            <person name="Caccamo M."/>
            <person name="Echenique V."/>
        </authorList>
    </citation>
    <scope>NUCLEOTIDE SEQUENCE [LARGE SCALE GENOMIC DNA]</scope>
    <source>
        <strain evidence="3">cv. Victoria</strain>
        <tissue evidence="2">Leaf</tissue>
    </source>
</reference>
<evidence type="ECO:0000313" key="3">
    <source>
        <dbReference type="Proteomes" id="UP000324897"/>
    </source>
</evidence>
<accession>A0A5J9W7T3</accession>
<dbReference type="InterPro" id="IPR056016">
    <property type="entry name" value="DUF7595"/>
</dbReference>
<gene>
    <name evidence="2" type="ORF">EJB05_03409</name>
</gene>
<evidence type="ECO:0000259" key="1">
    <source>
        <dbReference type="Pfam" id="PF24523"/>
    </source>
</evidence>
<dbReference type="OrthoDB" id="692303at2759"/>
<proteinExistence type="predicted"/>
<dbReference type="Gramene" id="TVU43987">
    <property type="protein sequence ID" value="TVU43987"/>
    <property type="gene ID" value="EJB05_03409"/>
</dbReference>
<feature type="non-terminal residue" evidence="2">
    <location>
        <position position="1"/>
    </location>
</feature>
<dbReference type="Pfam" id="PF24523">
    <property type="entry name" value="DUF7595"/>
    <property type="match status" value="1"/>
</dbReference>
<dbReference type="PANTHER" id="PTHR35828:SF22">
    <property type="entry name" value="OS10G0103633 PROTEIN"/>
    <property type="match status" value="1"/>
</dbReference>
<comment type="caution">
    <text evidence="2">The sequence shown here is derived from an EMBL/GenBank/DDBJ whole genome shotgun (WGS) entry which is preliminary data.</text>
</comment>
<organism evidence="2 3">
    <name type="scientific">Eragrostis curvula</name>
    <name type="common">weeping love grass</name>
    <dbReference type="NCBI Taxonomy" id="38414"/>
    <lineage>
        <taxon>Eukaryota</taxon>
        <taxon>Viridiplantae</taxon>
        <taxon>Streptophyta</taxon>
        <taxon>Embryophyta</taxon>
        <taxon>Tracheophyta</taxon>
        <taxon>Spermatophyta</taxon>
        <taxon>Magnoliopsida</taxon>
        <taxon>Liliopsida</taxon>
        <taxon>Poales</taxon>
        <taxon>Poaceae</taxon>
        <taxon>PACMAD clade</taxon>
        <taxon>Chloridoideae</taxon>
        <taxon>Eragrostideae</taxon>
        <taxon>Eragrostidinae</taxon>
        <taxon>Eragrostis</taxon>
    </lineage>
</organism>
<dbReference type="PANTHER" id="PTHR35828">
    <property type="entry name" value="OS08G0203800 PROTEIN-RELATED"/>
    <property type="match status" value="1"/>
</dbReference>
<dbReference type="Proteomes" id="UP000324897">
    <property type="component" value="Chromosome 5"/>
</dbReference>
<keyword evidence="3" id="KW-1185">Reference proteome</keyword>
<name>A0A5J9W7T3_9POAL</name>
<dbReference type="EMBL" id="RWGY01000004">
    <property type="protein sequence ID" value="TVU43987.1"/>
    <property type="molecule type" value="Genomic_DNA"/>
</dbReference>
<sequence>MTGERAFLPAPPDIGEAPYHHGRLLSVFSYVILTAAADGIGCRFMLLAADITSRFVDGSRIMCPRFQTVSSNAGGEWGPINSTEHHCPDWCYLPGSYCDAAVVVDGGVVHWLMHASCGWFVAGEARQYILTYDVATATAGSIDLPNDRRVANASGSKLGSSPDGKKLSLTAVTDRFVVSVWVLSSSGGHQWARQLEIDTTKLWTAAAEEGARGVKLESFGDQRSGKVFLRIGDHSNSFLVLDMETGRTSMRWLVKNLPGPGTIPFPYEVDLASRLSSMKAFE</sequence>